<keyword evidence="6" id="KW-0808">Transferase</keyword>
<keyword evidence="8" id="KW-0547">Nucleotide-binding</keyword>
<organism evidence="16 17">
    <name type="scientific">Anaerobium acetethylicum</name>
    <dbReference type="NCBI Taxonomy" id="1619234"/>
    <lineage>
        <taxon>Bacteria</taxon>
        <taxon>Bacillati</taxon>
        <taxon>Bacillota</taxon>
        <taxon>Clostridia</taxon>
        <taxon>Lachnospirales</taxon>
        <taxon>Lachnospiraceae</taxon>
        <taxon>Anaerobium</taxon>
    </lineage>
</organism>
<evidence type="ECO:0000256" key="10">
    <source>
        <dbReference type="ARBA" id="ARBA00022840"/>
    </source>
</evidence>
<feature type="transmembrane region" description="Helical" evidence="14">
    <location>
        <begin position="304"/>
        <end position="326"/>
    </location>
</feature>
<proteinExistence type="predicted"/>
<dbReference type="PRINTS" id="PR00344">
    <property type="entry name" value="BCTRLSENSOR"/>
</dbReference>
<keyword evidence="10" id="KW-0067">ATP-binding</keyword>
<keyword evidence="12" id="KW-0902">Two-component regulatory system</keyword>
<evidence type="ECO:0000256" key="12">
    <source>
        <dbReference type="ARBA" id="ARBA00023012"/>
    </source>
</evidence>
<evidence type="ECO:0000256" key="4">
    <source>
        <dbReference type="ARBA" id="ARBA00022475"/>
    </source>
</evidence>
<feature type="transmembrane region" description="Helical" evidence="14">
    <location>
        <begin position="12"/>
        <end position="40"/>
    </location>
</feature>
<dbReference type="GO" id="GO:0005524">
    <property type="term" value="F:ATP binding"/>
    <property type="evidence" value="ECO:0007669"/>
    <property type="project" value="UniProtKB-KW"/>
</dbReference>
<dbReference type="SUPFAM" id="SSF55874">
    <property type="entry name" value="ATPase domain of HSP90 chaperone/DNA topoisomerase II/histidine kinase"/>
    <property type="match status" value="1"/>
</dbReference>
<dbReference type="Proteomes" id="UP000199315">
    <property type="component" value="Unassembled WGS sequence"/>
</dbReference>
<dbReference type="Gene3D" id="3.30.565.10">
    <property type="entry name" value="Histidine kinase-like ATPase, C-terminal domain"/>
    <property type="match status" value="1"/>
</dbReference>
<evidence type="ECO:0000256" key="8">
    <source>
        <dbReference type="ARBA" id="ARBA00022741"/>
    </source>
</evidence>
<evidence type="ECO:0000256" key="1">
    <source>
        <dbReference type="ARBA" id="ARBA00000085"/>
    </source>
</evidence>
<dbReference type="EMBL" id="FMKA01000020">
    <property type="protein sequence ID" value="SCP98382.1"/>
    <property type="molecule type" value="Genomic_DNA"/>
</dbReference>
<dbReference type="GO" id="GO:0000155">
    <property type="term" value="F:phosphorelay sensor kinase activity"/>
    <property type="evidence" value="ECO:0007669"/>
    <property type="project" value="InterPro"/>
</dbReference>
<keyword evidence="5" id="KW-0597">Phosphoprotein</keyword>
<evidence type="ECO:0000256" key="7">
    <source>
        <dbReference type="ARBA" id="ARBA00022692"/>
    </source>
</evidence>
<dbReference type="GO" id="GO:0005886">
    <property type="term" value="C:plasma membrane"/>
    <property type="evidence" value="ECO:0007669"/>
    <property type="project" value="UniProtKB-SubCell"/>
</dbReference>
<evidence type="ECO:0000259" key="15">
    <source>
        <dbReference type="SMART" id="SM00387"/>
    </source>
</evidence>
<keyword evidence="9 16" id="KW-0418">Kinase</keyword>
<keyword evidence="7 14" id="KW-0812">Transmembrane</keyword>
<keyword evidence="11 14" id="KW-1133">Transmembrane helix</keyword>
<keyword evidence="13 14" id="KW-0472">Membrane</keyword>
<gene>
    <name evidence="16" type="ORF">SAMN05421730_10205</name>
</gene>
<evidence type="ECO:0000256" key="6">
    <source>
        <dbReference type="ARBA" id="ARBA00022679"/>
    </source>
</evidence>
<reference evidence="16 17" key="1">
    <citation type="submission" date="2016-09" db="EMBL/GenBank/DDBJ databases">
        <authorList>
            <person name="Capua I."/>
            <person name="De Benedictis P."/>
            <person name="Joannis T."/>
            <person name="Lombin L.H."/>
            <person name="Cattoli G."/>
        </authorList>
    </citation>
    <scope>NUCLEOTIDE SEQUENCE [LARGE SCALE GENOMIC DNA]</scope>
    <source>
        <strain evidence="16 17">GluBS11</strain>
    </source>
</reference>
<dbReference type="InterPro" id="IPR010559">
    <property type="entry name" value="Sig_transdc_His_kin_internal"/>
</dbReference>
<name>A0A1D3TW13_9FIRM</name>
<evidence type="ECO:0000313" key="17">
    <source>
        <dbReference type="Proteomes" id="UP000199315"/>
    </source>
</evidence>
<evidence type="ECO:0000313" key="16">
    <source>
        <dbReference type="EMBL" id="SCP98382.1"/>
    </source>
</evidence>
<dbReference type="Pfam" id="PF02518">
    <property type="entry name" value="HATPase_c"/>
    <property type="match status" value="1"/>
</dbReference>
<dbReference type="EC" id="2.7.13.3" evidence="3"/>
<evidence type="ECO:0000256" key="11">
    <source>
        <dbReference type="ARBA" id="ARBA00022989"/>
    </source>
</evidence>
<dbReference type="InterPro" id="IPR004358">
    <property type="entry name" value="Sig_transdc_His_kin-like_C"/>
</dbReference>
<evidence type="ECO:0000256" key="3">
    <source>
        <dbReference type="ARBA" id="ARBA00012438"/>
    </source>
</evidence>
<sequence>MIKNKIKKAYQYVLSHLWCSLLLIFFLLCGSIIIIMQIYLKNEYVDYLKEETYTTQKTILESVNENTEFLLDEFITYGIEFATDEELYDCVNRYVENPDGAVEQNNLLYILAKDTRRSKWIENVCIASGSGVVNQFDRQDGYRSHIWNKATEKYLIELNGTIKDNIKNGIKPQYVGLTYPLSYPDDLDKDLLHIGFPLKGHSGSNKVKYSLVISMDAEFLNQSLNLIGGEKMGEVTTGYISDSEGTIIYHMNKAYIGTSQEQYLSEGEYVHYSEPISGIGWYLNIAIDERLLLERVNEIYGSGVFLYAVALLGVAISFLIFINWMLKPVRCIKASMKKAKIGNYRGYINVKGSHEIWEMAEEYNTTLKAIERMNKQLEQSHEEKIISLKKQRDAERNALESQINAHFICNTIGVINYEAIEAGNHTVSIMLKKLSNILRYTFDQKHQNVYMFQEIAWIEQYLYLQKSRYVEAFNYKIDFPDNLGAWPCRKLMLQPFVENSIIHGFEGFESGGLIRITGSEEAGYLRLVIEDNGSGMDEEIRECIQQVIDNPIMIKKEQIGIGISNVLARMKLYYGDNLKVEMESAKGIGTRFTFYIPNPAC</sequence>
<dbReference type="InterPro" id="IPR003594">
    <property type="entry name" value="HATPase_dom"/>
</dbReference>
<dbReference type="PANTHER" id="PTHR34220:SF11">
    <property type="entry name" value="SENSOR PROTEIN KINASE HPTS"/>
    <property type="match status" value="1"/>
</dbReference>
<evidence type="ECO:0000256" key="5">
    <source>
        <dbReference type="ARBA" id="ARBA00022553"/>
    </source>
</evidence>
<dbReference type="SMART" id="SM00387">
    <property type="entry name" value="HATPase_c"/>
    <property type="match status" value="1"/>
</dbReference>
<evidence type="ECO:0000256" key="9">
    <source>
        <dbReference type="ARBA" id="ARBA00022777"/>
    </source>
</evidence>
<keyword evidence="4" id="KW-1003">Cell membrane</keyword>
<feature type="domain" description="Histidine kinase/HSP90-like ATPase" evidence="15">
    <location>
        <begin position="484"/>
        <end position="600"/>
    </location>
</feature>
<dbReference type="STRING" id="1619234.SAMN05421730_10205"/>
<dbReference type="PANTHER" id="PTHR34220">
    <property type="entry name" value="SENSOR HISTIDINE KINASE YPDA"/>
    <property type="match status" value="1"/>
</dbReference>
<dbReference type="RefSeq" id="WP_169823703.1">
    <property type="nucleotide sequence ID" value="NZ_FMKA01000020.1"/>
</dbReference>
<protein>
    <recommendedName>
        <fullName evidence="3">histidine kinase</fullName>
        <ecNumber evidence="3">2.7.13.3</ecNumber>
    </recommendedName>
</protein>
<dbReference type="InterPro" id="IPR036890">
    <property type="entry name" value="HATPase_C_sf"/>
</dbReference>
<comment type="catalytic activity">
    <reaction evidence="1">
        <text>ATP + protein L-histidine = ADP + protein N-phospho-L-histidine.</text>
        <dbReference type="EC" id="2.7.13.3"/>
    </reaction>
</comment>
<dbReference type="InterPro" id="IPR050640">
    <property type="entry name" value="Bact_2-comp_sensor_kinase"/>
</dbReference>
<comment type="subcellular location">
    <subcellularLocation>
        <location evidence="2">Cell membrane</location>
        <topology evidence="2">Multi-pass membrane protein</topology>
    </subcellularLocation>
</comment>
<evidence type="ECO:0000256" key="2">
    <source>
        <dbReference type="ARBA" id="ARBA00004651"/>
    </source>
</evidence>
<dbReference type="AlphaFoldDB" id="A0A1D3TW13"/>
<evidence type="ECO:0000256" key="13">
    <source>
        <dbReference type="ARBA" id="ARBA00023136"/>
    </source>
</evidence>
<evidence type="ECO:0000256" key="14">
    <source>
        <dbReference type="SAM" id="Phobius"/>
    </source>
</evidence>
<keyword evidence="17" id="KW-1185">Reference proteome</keyword>
<accession>A0A1D3TW13</accession>
<dbReference type="Pfam" id="PF06580">
    <property type="entry name" value="His_kinase"/>
    <property type="match status" value="1"/>
</dbReference>
<dbReference type="Gene3D" id="6.10.340.10">
    <property type="match status" value="1"/>
</dbReference>